<dbReference type="InterPro" id="IPR029069">
    <property type="entry name" value="HotDog_dom_sf"/>
</dbReference>
<evidence type="ECO:0000313" key="4">
    <source>
        <dbReference type="Proteomes" id="UP000663722"/>
    </source>
</evidence>
<dbReference type="InterPro" id="IPR050563">
    <property type="entry name" value="4-hydroxybenzoyl-CoA_TE"/>
</dbReference>
<organism evidence="3 4">
    <name type="scientific">Desulfonema magnum</name>
    <dbReference type="NCBI Taxonomy" id="45655"/>
    <lineage>
        <taxon>Bacteria</taxon>
        <taxon>Pseudomonadati</taxon>
        <taxon>Thermodesulfobacteriota</taxon>
        <taxon>Desulfobacteria</taxon>
        <taxon>Desulfobacterales</taxon>
        <taxon>Desulfococcaceae</taxon>
        <taxon>Desulfonema</taxon>
    </lineage>
</organism>
<proteinExistence type="inferred from homology"/>
<name>A0A975BU01_9BACT</name>
<evidence type="ECO:0000313" key="3">
    <source>
        <dbReference type="EMBL" id="QTA91598.1"/>
    </source>
</evidence>
<dbReference type="Pfam" id="PF13279">
    <property type="entry name" value="4HBT_2"/>
    <property type="match status" value="1"/>
</dbReference>
<keyword evidence="2" id="KW-0378">Hydrolase</keyword>
<keyword evidence="4" id="KW-1185">Reference proteome</keyword>
<comment type="similarity">
    <text evidence="1">Belongs to the 4-hydroxybenzoyl-CoA thioesterase family.</text>
</comment>
<dbReference type="KEGG" id="dmm:dnm_076680"/>
<dbReference type="AlphaFoldDB" id="A0A975BU01"/>
<reference evidence="3" key="1">
    <citation type="journal article" date="2021" name="Microb. Physiol.">
        <title>Proteogenomic Insights into the Physiology of Marine, Sulfate-Reducing, Filamentous Desulfonema limicola and Desulfonema magnum.</title>
        <authorList>
            <person name="Schnaars V."/>
            <person name="Wohlbrand L."/>
            <person name="Scheve S."/>
            <person name="Hinrichs C."/>
            <person name="Reinhardt R."/>
            <person name="Rabus R."/>
        </authorList>
    </citation>
    <scope>NUCLEOTIDE SEQUENCE</scope>
    <source>
        <strain evidence="3">4be13</strain>
    </source>
</reference>
<dbReference type="CDD" id="cd00586">
    <property type="entry name" value="4HBT"/>
    <property type="match status" value="1"/>
</dbReference>
<dbReference type="RefSeq" id="WP_207679312.1">
    <property type="nucleotide sequence ID" value="NZ_CP061800.1"/>
</dbReference>
<dbReference type="PANTHER" id="PTHR31793">
    <property type="entry name" value="4-HYDROXYBENZOYL-COA THIOESTERASE FAMILY MEMBER"/>
    <property type="match status" value="1"/>
</dbReference>
<accession>A0A975BU01</accession>
<sequence>MARVELDLPEKFEFSTHIPVRISDINYGGHLGNDAVLSLIHEARVRFFKQYGFTELDVDGAGIIMTDAVIVYKSEGFHGDVLRIDITRDDFNKYGCDFFYKITNKETGAEVARAKTGIVFFNHKKKKVVSVPEKFKKRS</sequence>
<dbReference type="Proteomes" id="UP000663722">
    <property type="component" value="Chromosome"/>
</dbReference>
<dbReference type="GO" id="GO:0047617">
    <property type="term" value="F:fatty acyl-CoA hydrolase activity"/>
    <property type="evidence" value="ECO:0007669"/>
    <property type="project" value="TreeGrafter"/>
</dbReference>
<dbReference type="EMBL" id="CP061800">
    <property type="protein sequence ID" value="QTA91598.1"/>
    <property type="molecule type" value="Genomic_DNA"/>
</dbReference>
<protein>
    <submittedName>
        <fullName evidence="3">Thioesterase family protein</fullName>
    </submittedName>
</protein>
<evidence type="ECO:0000256" key="2">
    <source>
        <dbReference type="ARBA" id="ARBA00022801"/>
    </source>
</evidence>
<dbReference type="Gene3D" id="3.10.129.10">
    <property type="entry name" value="Hotdog Thioesterase"/>
    <property type="match status" value="1"/>
</dbReference>
<evidence type="ECO:0000256" key="1">
    <source>
        <dbReference type="ARBA" id="ARBA00005953"/>
    </source>
</evidence>
<gene>
    <name evidence="3" type="ORF">dnm_076680</name>
</gene>
<dbReference type="PANTHER" id="PTHR31793:SF27">
    <property type="entry name" value="NOVEL THIOESTERASE SUPERFAMILY DOMAIN AND SAPOSIN A-TYPE DOMAIN CONTAINING PROTEIN (0610012H03RIK)"/>
    <property type="match status" value="1"/>
</dbReference>
<dbReference type="SUPFAM" id="SSF54637">
    <property type="entry name" value="Thioesterase/thiol ester dehydrase-isomerase"/>
    <property type="match status" value="1"/>
</dbReference>